<dbReference type="OMA" id="TYDPIVE"/>
<dbReference type="AlphaFoldDB" id="A0A1U8AAT1"/>
<evidence type="ECO:0000313" key="2">
    <source>
        <dbReference type="RefSeq" id="XP_010259170.1"/>
    </source>
</evidence>
<dbReference type="KEGG" id="nnu:104598687"/>
<dbReference type="STRING" id="4432.A0A1U8AAT1"/>
<protein>
    <submittedName>
        <fullName evidence="2">Uncharacterized protein LOC104598687</fullName>
    </submittedName>
</protein>
<dbReference type="eggNOG" id="ENOG502S47K">
    <property type="taxonomic scope" value="Eukaryota"/>
</dbReference>
<organism evidence="1 2">
    <name type="scientific">Nelumbo nucifera</name>
    <name type="common">Sacred lotus</name>
    <dbReference type="NCBI Taxonomy" id="4432"/>
    <lineage>
        <taxon>Eukaryota</taxon>
        <taxon>Viridiplantae</taxon>
        <taxon>Streptophyta</taxon>
        <taxon>Embryophyta</taxon>
        <taxon>Tracheophyta</taxon>
        <taxon>Spermatophyta</taxon>
        <taxon>Magnoliopsida</taxon>
        <taxon>Proteales</taxon>
        <taxon>Nelumbonaceae</taxon>
        <taxon>Nelumbo</taxon>
    </lineage>
</organism>
<reference evidence="2" key="1">
    <citation type="submission" date="2025-08" db="UniProtKB">
        <authorList>
            <consortium name="RefSeq"/>
        </authorList>
    </citation>
    <scope>IDENTIFICATION</scope>
</reference>
<dbReference type="Proteomes" id="UP000189703">
    <property type="component" value="Unplaced"/>
</dbReference>
<keyword evidence="1" id="KW-1185">Reference proteome</keyword>
<proteinExistence type="predicted"/>
<dbReference type="GeneID" id="104598687"/>
<gene>
    <name evidence="2" type="primary">LOC104598687</name>
</gene>
<dbReference type="PANTHER" id="PTHR34189">
    <property type="entry name" value="TRANSMEMBRANE PROTEIN"/>
    <property type="match status" value="1"/>
</dbReference>
<dbReference type="PANTHER" id="PTHR34189:SF4">
    <property type="entry name" value="TRANSMEMBRANE PROTEIN"/>
    <property type="match status" value="1"/>
</dbReference>
<dbReference type="OrthoDB" id="759788at2759"/>
<dbReference type="FunCoup" id="A0A1U8AAT1">
    <property type="interactions" value="59"/>
</dbReference>
<sequence length="149" mass="16812">MHRSASATRVSDEFFIQHSSPPSSSKASQTHNVKTAFDDINEIPTYNPLSDAAKKEKQRIKFAENAVHVIPFVLLLCALILWFFSNPEVDMVHKDNSILSRVEGLIIDGSTDADESQIGLLSTMELDNLDPQKQMIDLKARRFLRNKVE</sequence>
<evidence type="ECO:0000313" key="1">
    <source>
        <dbReference type="Proteomes" id="UP000189703"/>
    </source>
</evidence>
<name>A0A1U8AAT1_NELNU</name>
<dbReference type="RefSeq" id="XP_010259170.1">
    <property type="nucleotide sequence ID" value="XM_010260868.1"/>
</dbReference>
<accession>A0A1U8AAT1</accession>